<dbReference type="SMART" id="SM00220">
    <property type="entry name" value="S_TKc"/>
    <property type="match status" value="1"/>
</dbReference>
<sequence length="314" mass="35644">MSNHFIQQHCLPAGTDIDHYSIINPISAGGFSIVYLALDKTTNDKMVIKEYFPKHQVKRLRNHTVVPISRKKERSLQKGRMLFFQEASTLATLKHTNVVNVVNFFRANGTVYMVMEFEPGKNLQHLITERQGGLSERFILTTLPGLLEGLNTIHEAGYLHLDIKPGNIHIRPGGRPLLLDFGSVHRRELSRQHQPGQVVTAGYAPIEQFKKTGYIGPWTDMYALGASMRSCIDGKSPQDSRKRHENDTQIPATELFSKNYSEKLLTLIDWCMELDPELRPQNVEQLVDKMPAVPKPASRIPAWLGRLTGIQTRR</sequence>
<dbReference type="GO" id="GO:0005737">
    <property type="term" value="C:cytoplasm"/>
    <property type="evidence" value="ECO:0007669"/>
    <property type="project" value="TreeGrafter"/>
</dbReference>
<evidence type="ECO:0000259" key="1">
    <source>
        <dbReference type="PROSITE" id="PS50011"/>
    </source>
</evidence>
<dbReference type="GO" id="GO:0004674">
    <property type="term" value="F:protein serine/threonine kinase activity"/>
    <property type="evidence" value="ECO:0007669"/>
    <property type="project" value="UniProtKB-KW"/>
</dbReference>
<feature type="domain" description="Protein kinase" evidence="1">
    <location>
        <begin position="20"/>
        <end position="293"/>
    </location>
</feature>
<dbReference type="InterPro" id="IPR053235">
    <property type="entry name" value="Ser_Thr_kinase"/>
</dbReference>
<keyword evidence="2" id="KW-0418">Kinase</keyword>
<evidence type="ECO:0000313" key="2">
    <source>
        <dbReference type="EMBL" id="VAW76623.1"/>
    </source>
</evidence>
<gene>
    <name evidence="2" type="ORF">MNBD_GAMMA12-1377</name>
</gene>
<dbReference type="AlphaFoldDB" id="A0A3B0YKH4"/>
<dbReference type="Pfam" id="PF00069">
    <property type="entry name" value="Pkinase"/>
    <property type="match status" value="1"/>
</dbReference>
<keyword evidence="2" id="KW-0808">Transferase</keyword>
<organism evidence="2">
    <name type="scientific">hydrothermal vent metagenome</name>
    <dbReference type="NCBI Taxonomy" id="652676"/>
    <lineage>
        <taxon>unclassified sequences</taxon>
        <taxon>metagenomes</taxon>
        <taxon>ecological metagenomes</taxon>
    </lineage>
</organism>
<reference evidence="2" key="1">
    <citation type="submission" date="2018-06" db="EMBL/GenBank/DDBJ databases">
        <authorList>
            <person name="Zhirakovskaya E."/>
        </authorList>
    </citation>
    <scope>NUCLEOTIDE SEQUENCE</scope>
</reference>
<dbReference type="SUPFAM" id="SSF56112">
    <property type="entry name" value="Protein kinase-like (PK-like)"/>
    <property type="match status" value="1"/>
</dbReference>
<name>A0A3B0YKH4_9ZZZZ</name>
<keyword evidence="2" id="KW-0723">Serine/threonine-protein kinase</keyword>
<dbReference type="EMBL" id="UOFL01000111">
    <property type="protein sequence ID" value="VAW76623.1"/>
    <property type="molecule type" value="Genomic_DNA"/>
</dbReference>
<dbReference type="Gene3D" id="1.10.510.10">
    <property type="entry name" value="Transferase(Phosphotransferase) domain 1"/>
    <property type="match status" value="1"/>
</dbReference>
<dbReference type="InterPro" id="IPR011009">
    <property type="entry name" value="Kinase-like_dom_sf"/>
</dbReference>
<dbReference type="PANTHER" id="PTHR24361">
    <property type="entry name" value="MITOGEN-ACTIVATED KINASE KINASE KINASE"/>
    <property type="match status" value="1"/>
</dbReference>
<dbReference type="InterPro" id="IPR000719">
    <property type="entry name" value="Prot_kinase_dom"/>
</dbReference>
<dbReference type="Gene3D" id="3.30.200.20">
    <property type="entry name" value="Phosphorylase Kinase, domain 1"/>
    <property type="match status" value="1"/>
</dbReference>
<protein>
    <submittedName>
        <fullName evidence="2">Serine/threonine protein kinase</fullName>
    </submittedName>
</protein>
<dbReference type="CDD" id="cd14014">
    <property type="entry name" value="STKc_PknB_like"/>
    <property type="match status" value="1"/>
</dbReference>
<dbReference type="GO" id="GO:0005524">
    <property type="term" value="F:ATP binding"/>
    <property type="evidence" value="ECO:0007669"/>
    <property type="project" value="InterPro"/>
</dbReference>
<accession>A0A3B0YKH4</accession>
<dbReference type="PROSITE" id="PS50011">
    <property type="entry name" value="PROTEIN_KINASE_DOM"/>
    <property type="match status" value="1"/>
</dbReference>
<proteinExistence type="predicted"/>